<evidence type="ECO:0000313" key="5">
    <source>
        <dbReference type="EMBL" id="OLP08259.1"/>
    </source>
</evidence>
<dbReference type="STRING" id="81479.RA876_16750"/>
<comment type="catalytic activity">
    <reaction evidence="1">
        <text>alpha-D-glucose 6-phosphate = beta-D-glucose 6-phosphate</text>
        <dbReference type="Rhea" id="RHEA:16249"/>
        <dbReference type="ChEBI" id="CHEBI:58225"/>
        <dbReference type="ChEBI" id="CHEBI:58247"/>
        <dbReference type="EC" id="5.1.3.15"/>
    </reaction>
</comment>
<dbReference type="GO" id="GO:0005737">
    <property type="term" value="C:cytoplasm"/>
    <property type="evidence" value="ECO:0007669"/>
    <property type="project" value="TreeGrafter"/>
</dbReference>
<dbReference type="RefSeq" id="WP_158025669.1">
    <property type="nucleotide sequence ID" value="NZ_MSYM01000005.1"/>
</dbReference>
<dbReference type="SUPFAM" id="SSF74650">
    <property type="entry name" value="Galactose mutarotase-like"/>
    <property type="match status" value="1"/>
</dbReference>
<sequence>MLWVSKAAVYESGKGVRAGVPVCWPWFGAVPGKPAHGLVRTRLWQLRGAALDASGQVVLRLGICDDDVTRSFWEHAFELELLVTVGRTLTLALTTHNTGAEAFEITQALPSYFCTGDSAQTTVQGLDGCHYLDKVQDFALCQQSGAVTFQSETDRIYTDTTANSLIVDAATGRTLRITKQGSASTVVWNPWSDKEKTMADMACSEYRQMLCVET</sequence>
<dbReference type="Gene3D" id="2.70.98.10">
    <property type="match status" value="1"/>
</dbReference>
<dbReference type="EC" id="5.1.3.15" evidence="3"/>
<dbReference type="Pfam" id="PF01263">
    <property type="entry name" value="Aldose_epim"/>
    <property type="match status" value="1"/>
</dbReference>
<keyword evidence="6" id="KW-1185">Reference proteome</keyword>
<organism evidence="5 6">
    <name type="scientific">Rhodoferax antarcticus ANT.BR</name>
    <dbReference type="NCBI Taxonomy" id="1111071"/>
    <lineage>
        <taxon>Bacteria</taxon>
        <taxon>Pseudomonadati</taxon>
        <taxon>Pseudomonadota</taxon>
        <taxon>Betaproteobacteria</taxon>
        <taxon>Burkholderiales</taxon>
        <taxon>Comamonadaceae</taxon>
        <taxon>Rhodoferax</taxon>
    </lineage>
</organism>
<dbReference type="AlphaFoldDB" id="A0A1Q8YK03"/>
<evidence type="ECO:0000256" key="4">
    <source>
        <dbReference type="ARBA" id="ARBA00023235"/>
    </source>
</evidence>
<comment type="caution">
    <text evidence="5">The sequence shown here is derived from an EMBL/GenBank/DDBJ whole genome shotgun (WGS) entry which is preliminary data.</text>
</comment>
<comment type="similarity">
    <text evidence="2">Belongs to the glucose-6-phosphate 1-epimerase family.</text>
</comment>
<dbReference type="Proteomes" id="UP000185911">
    <property type="component" value="Unassembled WGS sequence"/>
</dbReference>
<protein>
    <recommendedName>
        <fullName evidence="3">glucose-6-phosphate 1-epimerase</fullName>
        <ecNumber evidence="3">5.1.3.15</ecNumber>
    </recommendedName>
</protein>
<dbReference type="PANTHER" id="PTHR11122:SF13">
    <property type="entry name" value="GLUCOSE-6-PHOSPHATE 1-EPIMERASE"/>
    <property type="match status" value="1"/>
</dbReference>
<accession>A0A1Q8YK03</accession>
<dbReference type="GO" id="GO:0047938">
    <property type="term" value="F:glucose-6-phosphate 1-epimerase activity"/>
    <property type="evidence" value="ECO:0007669"/>
    <property type="project" value="UniProtKB-EC"/>
</dbReference>
<dbReference type="EMBL" id="MSYM01000005">
    <property type="protein sequence ID" value="OLP08259.1"/>
    <property type="molecule type" value="Genomic_DNA"/>
</dbReference>
<evidence type="ECO:0000256" key="3">
    <source>
        <dbReference type="ARBA" id="ARBA00012083"/>
    </source>
</evidence>
<dbReference type="InterPro" id="IPR014718">
    <property type="entry name" value="GH-type_carb-bd"/>
</dbReference>
<gene>
    <name evidence="5" type="ORF">BLL52_0547</name>
</gene>
<evidence type="ECO:0000313" key="6">
    <source>
        <dbReference type="Proteomes" id="UP000185911"/>
    </source>
</evidence>
<dbReference type="GO" id="GO:0030246">
    <property type="term" value="F:carbohydrate binding"/>
    <property type="evidence" value="ECO:0007669"/>
    <property type="project" value="InterPro"/>
</dbReference>
<dbReference type="InterPro" id="IPR025532">
    <property type="entry name" value="G6P_1-epimerase"/>
</dbReference>
<dbReference type="CDD" id="cd09020">
    <property type="entry name" value="D-hex-6-P-epi_like"/>
    <property type="match status" value="1"/>
</dbReference>
<keyword evidence="4" id="KW-0413">Isomerase</keyword>
<dbReference type="GO" id="GO:0005975">
    <property type="term" value="P:carbohydrate metabolic process"/>
    <property type="evidence" value="ECO:0007669"/>
    <property type="project" value="InterPro"/>
</dbReference>
<name>A0A1Q8YK03_9BURK</name>
<reference evidence="5 6" key="1">
    <citation type="submission" date="2017-01" db="EMBL/GenBank/DDBJ databases">
        <title>Genome sequence of Rhodoferax antarcticus ANT.BR, a psychrophilic purple nonsulfur bacterium from an Antarctic microbial mat.</title>
        <authorList>
            <person name="Baker J."/>
            <person name="Riester C."/>
            <person name="Skinner B."/>
            <person name="Newell A."/>
            <person name="Swingley W."/>
            <person name="Madigan M."/>
            <person name="Jung D."/>
            <person name="Asao M."/>
            <person name="Chen M."/>
            <person name="Loughlin P."/>
            <person name="Pan H."/>
            <person name="Lin S."/>
            <person name="Li N."/>
            <person name="Shaw J."/>
            <person name="Prado M."/>
            <person name="Sherman C."/>
            <person name="Li X."/>
            <person name="Tang J."/>
            <person name="Blankenship R."/>
            <person name="Zhao T."/>
            <person name="Touchman J."/>
            <person name="Sattley M."/>
        </authorList>
    </citation>
    <scope>NUCLEOTIDE SEQUENCE [LARGE SCALE GENOMIC DNA]</scope>
    <source>
        <strain evidence="5 6">ANT.BR</strain>
    </source>
</reference>
<dbReference type="PANTHER" id="PTHR11122">
    <property type="entry name" value="APOSPORY-ASSOCIATED PROTEIN C-RELATED"/>
    <property type="match status" value="1"/>
</dbReference>
<dbReference type="InterPro" id="IPR008183">
    <property type="entry name" value="Aldose_1/G6P_1-epimerase"/>
</dbReference>
<evidence type="ECO:0000256" key="2">
    <source>
        <dbReference type="ARBA" id="ARBA00005866"/>
    </source>
</evidence>
<proteinExistence type="inferred from homology"/>
<dbReference type="InterPro" id="IPR011013">
    <property type="entry name" value="Gal_mutarotase_sf_dom"/>
</dbReference>
<evidence type="ECO:0000256" key="1">
    <source>
        <dbReference type="ARBA" id="ARBA00001096"/>
    </source>
</evidence>